<gene>
    <name evidence="4" type="ORF">C9E97_00330</name>
    <name evidence="5" type="ORF">C9E98_13000</name>
    <name evidence="6" type="ORF">C9F00_04435</name>
    <name evidence="8" type="ORF">C9F02_04660</name>
    <name evidence="9" type="ORF">C9F04_05060</name>
    <name evidence="10" type="ORF">C9F06_24105</name>
    <name evidence="7" type="ORF">C9F09_23675</name>
</gene>
<dbReference type="InterPro" id="IPR029063">
    <property type="entry name" value="SAM-dependent_MTases_sf"/>
</dbReference>
<keyword evidence="1 8" id="KW-0489">Methyltransferase</keyword>
<dbReference type="GO" id="GO:0032259">
    <property type="term" value="P:methylation"/>
    <property type="evidence" value="ECO:0007669"/>
    <property type="project" value="UniProtKB-KW"/>
</dbReference>
<dbReference type="EMBL" id="PYKF01000205">
    <property type="protein sequence ID" value="TGC90337.1"/>
    <property type="molecule type" value="Genomic_DNA"/>
</dbReference>
<dbReference type="Proteomes" id="UP000298237">
    <property type="component" value="Unassembled WGS sequence"/>
</dbReference>
<evidence type="ECO:0000313" key="11">
    <source>
        <dbReference type="Proteomes" id="UP000297538"/>
    </source>
</evidence>
<evidence type="ECO:0000313" key="17">
    <source>
        <dbReference type="Proteomes" id="UP000298491"/>
    </source>
</evidence>
<accession>A0A659QPD2</accession>
<dbReference type="Proteomes" id="UP000297558">
    <property type="component" value="Unassembled WGS sequence"/>
</dbReference>
<organism evidence="8 14">
    <name type="scientific">Salmonella enterica subsp. enterica serovar Wilhelmsburg</name>
    <dbReference type="NCBI Taxonomy" id="1960126"/>
    <lineage>
        <taxon>Bacteria</taxon>
        <taxon>Pseudomonadati</taxon>
        <taxon>Pseudomonadota</taxon>
        <taxon>Gammaproteobacteria</taxon>
        <taxon>Enterobacterales</taxon>
        <taxon>Enterobacteriaceae</taxon>
        <taxon>Salmonella</taxon>
    </lineage>
</organism>
<evidence type="ECO:0000313" key="14">
    <source>
        <dbReference type="Proteomes" id="UP000297846"/>
    </source>
</evidence>
<evidence type="ECO:0000313" key="16">
    <source>
        <dbReference type="Proteomes" id="UP000298237"/>
    </source>
</evidence>
<evidence type="ECO:0000313" key="8">
    <source>
        <dbReference type="EMBL" id="TGC88267.1"/>
    </source>
</evidence>
<dbReference type="EMBL" id="PYKH01000134">
    <property type="protein sequence ID" value="TGD01833.1"/>
    <property type="molecule type" value="Genomic_DNA"/>
</dbReference>
<dbReference type="PANTHER" id="PTHR44942">
    <property type="entry name" value="METHYLTRANSF_11 DOMAIN-CONTAINING PROTEIN"/>
    <property type="match status" value="1"/>
</dbReference>
<dbReference type="Pfam" id="PF13649">
    <property type="entry name" value="Methyltransf_25"/>
    <property type="match status" value="1"/>
</dbReference>
<dbReference type="EMBL" id="PYKG01000047">
    <property type="protein sequence ID" value="TGC88267.1"/>
    <property type="molecule type" value="Genomic_DNA"/>
</dbReference>
<reference evidence="11 12" key="1">
    <citation type="submission" date="2018-03" db="EMBL/GenBank/DDBJ databases">
        <title>Non-Typhoidal Salmonella genome sequencing and assembly.</title>
        <authorList>
            <person name="Matchawe C."/>
        </authorList>
    </citation>
    <scope>NUCLEOTIDE SEQUENCE [LARGE SCALE GENOMIC DNA]</scope>
    <source>
        <strain evidence="10 15">31eva</strain>
        <strain evidence="8 14">31evb</strain>
        <strain evidence="9 13">32eva</strain>
        <strain evidence="6 11">34ev</strain>
        <strain evidence="7 17">35dea</strain>
        <strain evidence="4 16">35deb</strain>
        <strain evidence="5 12">36ev</strain>
    </source>
</reference>
<dbReference type="CDD" id="cd02440">
    <property type="entry name" value="AdoMet_MTases"/>
    <property type="match status" value="1"/>
</dbReference>
<evidence type="ECO:0000313" key="15">
    <source>
        <dbReference type="Proteomes" id="UP000298226"/>
    </source>
</evidence>
<dbReference type="SUPFAM" id="SSF53335">
    <property type="entry name" value="S-adenosyl-L-methionine-dependent methyltransferases"/>
    <property type="match status" value="1"/>
</dbReference>
<evidence type="ECO:0000313" key="10">
    <source>
        <dbReference type="EMBL" id="TGD01833.1"/>
    </source>
</evidence>
<sequence length="262" mass="30435">MDLRLKFNEDVLNYDKWRPRYSSELFKDIIAYAALDDANNVLEIGIGTGQATLPILQTGCKVRAIDIGDDLVKFSKRKFSDFPSFEVEHIDFESFVASANNYDLIYSATAFHWVDQDTGFKKIYNLLKPGGTVALFWNHPFVSRKDDELHIEIQKIYRKYRPSGTPPVEFTKDNLEKYKNILHKYGFVDITSRLYHKTRKFKANDYISLLNTYSDHREMACDIKDAMEKEISLIIDRFGGVLSVYDTIDLYLARKPLKILSI</sequence>
<dbReference type="Gene3D" id="3.40.50.150">
    <property type="entry name" value="Vaccinia Virus protein VP39"/>
    <property type="match status" value="1"/>
</dbReference>
<evidence type="ECO:0000313" key="9">
    <source>
        <dbReference type="EMBL" id="TGC90337.1"/>
    </source>
</evidence>
<comment type="caution">
    <text evidence="8">The sequence shown here is derived from an EMBL/GenBank/DDBJ whole genome shotgun (WGS) entry which is preliminary data.</text>
</comment>
<dbReference type="RefSeq" id="WP_135420341.1">
    <property type="nucleotide sequence ID" value="NZ_PYJZ01000069.1"/>
</dbReference>
<protein>
    <submittedName>
        <fullName evidence="8">SAM-dependent methyltransferase</fullName>
    </submittedName>
</protein>
<dbReference type="PANTHER" id="PTHR44942:SF4">
    <property type="entry name" value="METHYLTRANSFERASE TYPE 11 DOMAIN-CONTAINING PROTEIN"/>
    <property type="match status" value="1"/>
</dbReference>
<dbReference type="AlphaFoldDB" id="A0A659QPD2"/>
<dbReference type="InterPro" id="IPR041698">
    <property type="entry name" value="Methyltransf_25"/>
</dbReference>
<evidence type="ECO:0000313" key="4">
    <source>
        <dbReference type="EMBL" id="TGC62283.1"/>
    </source>
</evidence>
<dbReference type="Proteomes" id="UP000297749">
    <property type="component" value="Unassembled WGS sequence"/>
</dbReference>
<keyword evidence="2 8" id="KW-0808">Transferase</keyword>
<evidence type="ECO:0000256" key="2">
    <source>
        <dbReference type="ARBA" id="ARBA00022679"/>
    </source>
</evidence>
<dbReference type="EMBL" id="PYKA01000009">
    <property type="protein sequence ID" value="TGC62283.1"/>
    <property type="molecule type" value="Genomic_DNA"/>
</dbReference>
<evidence type="ECO:0000313" key="6">
    <source>
        <dbReference type="EMBL" id="TGC73275.1"/>
    </source>
</evidence>
<proteinExistence type="predicted"/>
<dbReference type="EMBL" id="PYKC01000022">
    <property type="protein sequence ID" value="TGC73275.1"/>
    <property type="molecule type" value="Genomic_DNA"/>
</dbReference>
<feature type="domain" description="Methyltransferase" evidence="3">
    <location>
        <begin position="41"/>
        <end position="131"/>
    </location>
</feature>
<dbReference type="Proteomes" id="UP000298491">
    <property type="component" value="Unassembled WGS sequence"/>
</dbReference>
<evidence type="ECO:0000313" key="13">
    <source>
        <dbReference type="Proteomes" id="UP000297749"/>
    </source>
</evidence>
<dbReference type="Proteomes" id="UP000297846">
    <property type="component" value="Unassembled WGS sequence"/>
</dbReference>
<dbReference type="InterPro" id="IPR051052">
    <property type="entry name" value="Diverse_substrate_MTase"/>
</dbReference>
<dbReference type="EMBL" id="PYJZ01000069">
    <property type="protein sequence ID" value="TGC64038.1"/>
    <property type="molecule type" value="Genomic_DNA"/>
</dbReference>
<evidence type="ECO:0000313" key="12">
    <source>
        <dbReference type="Proteomes" id="UP000297558"/>
    </source>
</evidence>
<evidence type="ECO:0000256" key="1">
    <source>
        <dbReference type="ARBA" id="ARBA00022603"/>
    </source>
</evidence>
<evidence type="ECO:0000313" key="5">
    <source>
        <dbReference type="EMBL" id="TGC64038.1"/>
    </source>
</evidence>
<dbReference type="EMBL" id="PYKB01001375">
    <property type="protein sequence ID" value="TGC80008.1"/>
    <property type="molecule type" value="Genomic_DNA"/>
</dbReference>
<name>A0A659QPD2_SALET</name>
<dbReference type="Proteomes" id="UP000298226">
    <property type="component" value="Unassembled WGS sequence"/>
</dbReference>
<dbReference type="GO" id="GO:0008168">
    <property type="term" value="F:methyltransferase activity"/>
    <property type="evidence" value="ECO:0007669"/>
    <property type="project" value="UniProtKB-KW"/>
</dbReference>
<evidence type="ECO:0000259" key="3">
    <source>
        <dbReference type="Pfam" id="PF13649"/>
    </source>
</evidence>
<dbReference type="Proteomes" id="UP000297538">
    <property type="component" value="Unassembled WGS sequence"/>
</dbReference>
<evidence type="ECO:0000313" key="7">
    <source>
        <dbReference type="EMBL" id="TGC80008.1"/>
    </source>
</evidence>